<dbReference type="AlphaFoldDB" id="A0A2P2K2E4"/>
<name>A0A2P2K2E4_RHIMU</name>
<accession>A0A2P2K2E4</accession>
<protein>
    <submittedName>
        <fullName evidence="1">54S ribosomal protein L8-like</fullName>
    </submittedName>
</protein>
<evidence type="ECO:0000313" key="1">
    <source>
        <dbReference type="EMBL" id="MBW99890.1"/>
    </source>
</evidence>
<keyword evidence="1" id="KW-0687">Ribonucleoprotein</keyword>
<sequence>MLSASRRISLALATVVSMRSCFTNCETIVLSMDMR</sequence>
<dbReference type="GO" id="GO:0005840">
    <property type="term" value="C:ribosome"/>
    <property type="evidence" value="ECO:0007669"/>
    <property type="project" value="UniProtKB-KW"/>
</dbReference>
<reference evidence="1" key="1">
    <citation type="submission" date="2018-02" db="EMBL/GenBank/DDBJ databases">
        <title>Rhizophora mucronata_Transcriptome.</title>
        <authorList>
            <person name="Meera S.P."/>
            <person name="Sreeshan A."/>
            <person name="Augustine A."/>
        </authorList>
    </citation>
    <scope>NUCLEOTIDE SEQUENCE</scope>
    <source>
        <tissue evidence="1">Leaf</tissue>
    </source>
</reference>
<dbReference type="EMBL" id="GGEC01019407">
    <property type="protein sequence ID" value="MBW99890.1"/>
    <property type="molecule type" value="Transcribed_RNA"/>
</dbReference>
<organism evidence="1">
    <name type="scientific">Rhizophora mucronata</name>
    <name type="common">Asiatic mangrove</name>
    <dbReference type="NCBI Taxonomy" id="61149"/>
    <lineage>
        <taxon>Eukaryota</taxon>
        <taxon>Viridiplantae</taxon>
        <taxon>Streptophyta</taxon>
        <taxon>Embryophyta</taxon>
        <taxon>Tracheophyta</taxon>
        <taxon>Spermatophyta</taxon>
        <taxon>Magnoliopsida</taxon>
        <taxon>eudicotyledons</taxon>
        <taxon>Gunneridae</taxon>
        <taxon>Pentapetalae</taxon>
        <taxon>rosids</taxon>
        <taxon>fabids</taxon>
        <taxon>Malpighiales</taxon>
        <taxon>Rhizophoraceae</taxon>
        <taxon>Rhizophora</taxon>
    </lineage>
</organism>
<proteinExistence type="predicted"/>
<keyword evidence="1" id="KW-0689">Ribosomal protein</keyword>